<gene>
    <name evidence="1" type="ORF">H2198_007133</name>
</gene>
<dbReference type="Proteomes" id="UP001172386">
    <property type="component" value="Unassembled WGS sequence"/>
</dbReference>
<sequence length="749" mass="83659">MLHQRQNSSQCDGLPLAKRRKAQLACSYCRERKTRCDGKLPACSPCQKRGQSQYCAYEESTLKTQRHVARLEQKIKELERSNTQLSASLKAHNTSENDAPAVHISSSTNFEHDSVSRPMSDSNRSAEHEGPYVGDNPAIDGLATVSPLVHTAESTASYGGSSTIAFLRNLLVMVDERSPHASLTRPEHSTTRTRGRMTEGRADDVDHSAVVLPSRRMADSFVDAFFDIVHPLYPIIYRPTFMSSYHNLWISSASEDRGDAIELPDTALFWSVANIVFALGCQFSSLVDPPKRASLAAEFYQRSRSLFTTDVLDTASIEGVQLLLLTSVYLQSTDLASRCWNVLGLAIRASQALGLHLEQRHASCTSQLDRELGRRIWYNCVILDKLQSMTFGRPTMLTTSEVRPPQLIDDEYLLISGESVQPPKHQSQLAFFTVSISLFEILSDVLSTIYPNDTAQGLSSPMNISQAWRSSCLHNVMRLSSELDRFWSNIPQHLRTSDDQPCVNQSSIRNKRLATFNLQANVLYCRFLYTRLLLLRPLLFSACAESYGNRATGLVRFNDASSLESHVFVRACALCTNTATLLIDTLHTHMHSVLRNSVWYTVYFTFSAATVLLATRICGLGSLFEDSISSFNFNVGDTSTNADGRLLSDESFQAAWAKTVAILDYHKDRIESAGRAVQVLEALSSKITAAAAAQHESTESGNAPWLRENIPRWRQEVAAQEWTAEDFSSIDLSNAWFMQQITNLDFLEL</sequence>
<evidence type="ECO:0000313" key="1">
    <source>
        <dbReference type="EMBL" id="KAJ9653735.1"/>
    </source>
</evidence>
<name>A0ACC3A0Z9_9EURO</name>
<dbReference type="EMBL" id="JAPDRQ010000143">
    <property type="protein sequence ID" value="KAJ9653735.1"/>
    <property type="molecule type" value="Genomic_DNA"/>
</dbReference>
<proteinExistence type="predicted"/>
<organism evidence="1 2">
    <name type="scientific">Neophaeococcomyces mojaviensis</name>
    <dbReference type="NCBI Taxonomy" id="3383035"/>
    <lineage>
        <taxon>Eukaryota</taxon>
        <taxon>Fungi</taxon>
        <taxon>Dikarya</taxon>
        <taxon>Ascomycota</taxon>
        <taxon>Pezizomycotina</taxon>
        <taxon>Eurotiomycetes</taxon>
        <taxon>Chaetothyriomycetidae</taxon>
        <taxon>Chaetothyriales</taxon>
        <taxon>Chaetothyriales incertae sedis</taxon>
        <taxon>Neophaeococcomyces</taxon>
    </lineage>
</organism>
<keyword evidence="2" id="KW-1185">Reference proteome</keyword>
<reference evidence="1" key="1">
    <citation type="submission" date="2022-10" db="EMBL/GenBank/DDBJ databases">
        <title>Culturing micro-colonial fungi from biological soil crusts in the Mojave desert and describing Neophaeococcomyces mojavensis, and introducing the new genera and species Taxawa tesnikishii.</title>
        <authorList>
            <person name="Kurbessoian T."/>
            <person name="Stajich J.E."/>
        </authorList>
    </citation>
    <scope>NUCLEOTIDE SEQUENCE</scope>
    <source>
        <strain evidence="1">JES_112</strain>
    </source>
</reference>
<accession>A0ACC3A0Z9</accession>
<protein>
    <submittedName>
        <fullName evidence="1">Uncharacterized protein</fullName>
    </submittedName>
</protein>
<comment type="caution">
    <text evidence="1">The sequence shown here is derived from an EMBL/GenBank/DDBJ whole genome shotgun (WGS) entry which is preliminary data.</text>
</comment>
<evidence type="ECO:0000313" key="2">
    <source>
        <dbReference type="Proteomes" id="UP001172386"/>
    </source>
</evidence>